<proteinExistence type="predicted"/>
<protein>
    <submittedName>
        <fullName evidence="1">Uncharacterized protein</fullName>
    </submittedName>
</protein>
<comment type="caution">
    <text evidence="1">The sequence shown here is derived from an EMBL/GenBank/DDBJ whole genome shotgun (WGS) entry which is preliminary data.</text>
</comment>
<reference evidence="1 2" key="2">
    <citation type="journal article" date="2022" name="Mol. Ecol. Resour.">
        <title>The genomes of chicory, endive, great burdock and yacon provide insights into Asteraceae paleo-polyploidization history and plant inulin production.</title>
        <authorList>
            <person name="Fan W."/>
            <person name="Wang S."/>
            <person name="Wang H."/>
            <person name="Wang A."/>
            <person name="Jiang F."/>
            <person name="Liu H."/>
            <person name="Zhao H."/>
            <person name="Xu D."/>
            <person name="Zhang Y."/>
        </authorList>
    </citation>
    <scope>NUCLEOTIDE SEQUENCE [LARGE SCALE GENOMIC DNA]</scope>
    <source>
        <strain evidence="2">cv. Yunnan</strain>
        <tissue evidence="1">Leaves</tissue>
    </source>
</reference>
<keyword evidence="2" id="KW-1185">Reference proteome</keyword>
<accession>A0ACB9K5T1</accession>
<sequence length="424" mass="49077">MENSMAFLTTTFYSTGRKSQHIALKTSFSKFTNDKSTTIMLDVPIPDEPVPKFVAYNGKRLLPRSTPSNLHSWITVMNKAQRQTVTQMGFQSLLNLKVQNIPTSLLLWLVKKNSYLVEYVEDKDLNTLESHLVNNKPSWMKAEKDVKRKRSKKKKMLCRRKKTETNEKLLEREWYIIGEEEEKETKDDEQHGKNEDKEDDEKNKELEWHKDCGDELNEDSSGNHLLIHVVSQYERSQSSKKEDEGESEYEIDEHDEDDVDLGGDDEEESEDDDEEESEDGPSEETETDEDVQSGKGKKEKKIEYEQNASTQHVVQYYQVSPTPERMMSKSITGDDVGEDDVTIKAPIFDETPHTSNIVEDKSSQSDFTASMMIEYEIKEAKMLMVSNPTFDETPQTNKPSMEENSQSDFTSSMIVEYDQQKIRY</sequence>
<dbReference type="EMBL" id="CM042018">
    <property type="protein sequence ID" value="KAI3827655.1"/>
    <property type="molecule type" value="Genomic_DNA"/>
</dbReference>
<organism evidence="1 2">
    <name type="scientific">Smallanthus sonchifolius</name>
    <dbReference type="NCBI Taxonomy" id="185202"/>
    <lineage>
        <taxon>Eukaryota</taxon>
        <taxon>Viridiplantae</taxon>
        <taxon>Streptophyta</taxon>
        <taxon>Embryophyta</taxon>
        <taxon>Tracheophyta</taxon>
        <taxon>Spermatophyta</taxon>
        <taxon>Magnoliopsida</taxon>
        <taxon>eudicotyledons</taxon>
        <taxon>Gunneridae</taxon>
        <taxon>Pentapetalae</taxon>
        <taxon>asterids</taxon>
        <taxon>campanulids</taxon>
        <taxon>Asterales</taxon>
        <taxon>Asteraceae</taxon>
        <taxon>Asteroideae</taxon>
        <taxon>Heliantheae alliance</taxon>
        <taxon>Millerieae</taxon>
        <taxon>Smallanthus</taxon>
    </lineage>
</organism>
<evidence type="ECO:0000313" key="1">
    <source>
        <dbReference type="EMBL" id="KAI3827655.1"/>
    </source>
</evidence>
<dbReference type="Proteomes" id="UP001056120">
    <property type="component" value="Linkage Group LG01"/>
</dbReference>
<reference evidence="2" key="1">
    <citation type="journal article" date="2022" name="Mol. Ecol. Resour.">
        <title>The genomes of chicory, endive, great burdock and yacon provide insights into Asteraceae palaeo-polyploidization history and plant inulin production.</title>
        <authorList>
            <person name="Fan W."/>
            <person name="Wang S."/>
            <person name="Wang H."/>
            <person name="Wang A."/>
            <person name="Jiang F."/>
            <person name="Liu H."/>
            <person name="Zhao H."/>
            <person name="Xu D."/>
            <person name="Zhang Y."/>
        </authorList>
    </citation>
    <scope>NUCLEOTIDE SEQUENCE [LARGE SCALE GENOMIC DNA]</scope>
    <source>
        <strain evidence="2">cv. Yunnan</strain>
    </source>
</reference>
<gene>
    <name evidence="1" type="ORF">L1987_01735</name>
</gene>
<name>A0ACB9K5T1_9ASTR</name>
<evidence type="ECO:0000313" key="2">
    <source>
        <dbReference type="Proteomes" id="UP001056120"/>
    </source>
</evidence>